<sequence length="502" mass="58347">MFRTAELGRKVSKAEFEELESALRIEMVELQQTLRVADFPVILVFAGVDGAGKGESMNLLNEWLDPRWIVTRAYASTSDEEQERPEYWRFWRDLPPKGRIGQFLSCWYSTPFMEFATGAIDDVTFDERLNRVIAFEKTLADDGALILKFWMHLGKQAQKKRLKSLEKDANESWRVTAQDWKHWEMYDSFIHTAERLIARTSVPEARWTIVEGQDHRYRSLTVLCGLRDALSRHLEHRRAVAETRTRSRHGVEAVSPVIPDVGANLPTVLDTLDMTQALDKKAYRTALGTQQGRLAVLQRKAHRKGVSTVLVFEGWDAAGKGGAIRRVTRALDARQVQVIPIAAPTDEENAQHYLWRFWRQLGRAGRVTVFDRSWYGRVLVERVEGFAADDEWRRAYTEIRDFEDQLVQDGIVLCKFWLHITKDEQLARFQSREDTPYKSWKLTEEDWRNRERWDTYEQAVNEMVERTSTHTAPWTLVEANDKRFARVKVIETVANAMEKVLG</sequence>
<evidence type="ECO:0000313" key="3">
    <source>
        <dbReference type="Proteomes" id="UP000199412"/>
    </source>
</evidence>
<keyword evidence="2" id="KW-0808">Transferase</keyword>
<dbReference type="PANTHER" id="PTHR34383">
    <property type="entry name" value="POLYPHOSPHATE:AMP PHOSPHOTRANSFERASE-RELATED"/>
    <property type="match status" value="1"/>
</dbReference>
<evidence type="ECO:0000259" key="1">
    <source>
        <dbReference type="Pfam" id="PF03976"/>
    </source>
</evidence>
<dbReference type="SUPFAM" id="SSF52540">
    <property type="entry name" value="P-loop containing nucleoside triphosphate hydrolases"/>
    <property type="match status" value="2"/>
</dbReference>
<dbReference type="Gene3D" id="3.40.50.300">
    <property type="entry name" value="P-loop containing nucleotide triphosphate hydrolases"/>
    <property type="match status" value="2"/>
</dbReference>
<dbReference type="NCBIfam" id="TIGR03708">
    <property type="entry name" value="poly_P_AMP_trns"/>
    <property type="match status" value="1"/>
</dbReference>
<evidence type="ECO:0000313" key="2">
    <source>
        <dbReference type="EMBL" id="SDE94500.1"/>
    </source>
</evidence>
<dbReference type="InterPro" id="IPR022488">
    <property type="entry name" value="PPK2-related"/>
</dbReference>
<feature type="domain" description="Polyphosphate kinase-2-related" evidence="1">
    <location>
        <begin position="278"/>
        <end position="499"/>
    </location>
</feature>
<dbReference type="GO" id="GO:0043751">
    <property type="term" value="F:polyphosphate:AMP phosphotransferase activity"/>
    <property type="evidence" value="ECO:0007669"/>
    <property type="project" value="InterPro"/>
</dbReference>
<accession>A0A1G7H246</accession>
<feature type="domain" description="Polyphosphate kinase-2-related" evidence="1">
    <location>
        <begin position="11"/>
        <end position="232"/>
    </location>
</feature>
<dbReference type="GO" id="GO:0006797">
    <property type="term" value="P:polyphosphate metabolic process"/>
    <property type="evidence" value="ECO:0007669"/>
    <property type="project" value="InterPro"/>
</dbReference>
<dbReference type="Proteomes" id="UP000199412">
    <property type="component" value="Unassembled WGS sequence"/>
</dbReference>
<dbReference type="RefSeq" id="WP_092787859.1">
    <property type="nucleotide sequence ID" value="NZ_FNAP01000017.1"/>
</dbReference>
<dbReference type="InterPro" id="IPR027417">
    <property type="entry name" value="P-loop_NTPase"/>
</dbReference>
<keyword evidence="3" id="KW-1185">Reference proteome</keyword>
<organism evidence="2 3">
    <name type="scientific">Rhodospira trueperi</name>
    <dbReference type="NCBI Taxonomy" id="69960"/>
    <lineage>
        <taxon>Bacteria</taxon>
        <taxon>Pseudomonadati</taxon>
        <taxon>Pseudomonadota</taxon>
        <taxon>Alphaproteobacteria</taxon>
        <taxon>Rhodospirillales</taxon>
        <taxon>Rhodospirillaceae</taxon>
        <taxon>Rhodospira</taxon>
    </lineage>
</organism>
<dbReference type="EMBL" id="FNAP01000017">
    <property type="protein sequence ID" value="SDE94500.1"/>
    <property type="molecule type" value="Genomic_DNA"/>
</dbReference>
<reference evidence="2 3" key="1">
    <citation type="submission" date="2016-10" db="EMBL/GenBank/DDBJ databases">
        <authorList>
            <person name="de Groot N.N."/>
        </authorList>
    </citation>
    <scope>NUCLEOTIDE SEQUENCE [LARGE SCALE GENOMIC DNA]</scope>
    <source>
        <strain evidence="2 3">ATCC 700224</strain>
    </source>
</reference>
<name>A0A1G7H246_9PROT</name>
<dbReference type="STRING" id="69960.SAMN05421720_11728"/>
<protein>
    <submittedName>
        <fullName evidence="2">Polyphosphate:AMP phosphotransferase</fullName>
    </submittedName>
</protein>
<dbReference type="PANTHER" id="PTHR34383:SF3">
    <property type="entry name" value="POLYPHOSPHATE:AMP PHOSPHOTRANSFERASE"/>
    <property type="match status" value="1"/>
</dbReference>
<dbReference type="AlphaFoldDB" id="A0A1G7H246"/>
<proteinExistence type="predicted"/>
<dbReference type="OrthoDB" id="9775224at2"/>
<dbReference type="InterPro" id="IPR022489">
    <property type="entry name" value="PolyP_AMP_Tfrase"/>
</dbReference>
<gene>
    <name evidence="2" type="ORF">SAMN05421720_11728</name>
</gene>
<dbReference type="Pfam" id="PF03976">
    <property type="entry name" value="PPK2"/>
    <property type="match status" value="2"/>
</dbReference>